<evidence type="ECO:0000313" key="4">
    <source>
        <dbReference type="Proteomes" id="UP000218934"/>
    </source>
</evidence>
<dbReference type="InterPro" id="IPR015424">
    <property type="entry name" value="PyrdxlP-dep_Trfase"/>
</dbReference>
<dbReference type="PANTHER" id="PTHR43586:SF15">
    <property type="entry name" value="BLR3095 PROTEIN"/>
    <property type="match status" value="1"/>
</dbReference>
<dbReference type="InterPro" id="IPR000192">
    <property type="entry name" value="Aminotrans_V_dom"/>
</dbReference>
<keyword evidence="4" id="KW-1185">Reference proteome</keyword>
<proteinExistence type="predicted"/>
<dbReference type="Gene3D" id="3.90.1150.10">
    <property type="entry name" value="Aspartate Aminotransferase, domain 1"/>
    <property type="match status" value="1"/>
</dbReference>
<dbReference type="EMBL" id="NWUF01000006">
    <property type="protein sequence ID" value="PCE42741.1"/>
    <property type="molecule type" value="Genomic_DNA"/>
</dbReference>
<evidence type="ECO:0000313" key="3">
    <source>
        <dbReference type="EMBL" id="PCE42741.1"/>
    </source>
</evidence>
<gene>
    <name evidence="3" type="ORF">COO09_07835</name>
</gene>
<evidence type="ECO:0000256" key="1">
    <source>
        <dbReference type="ARBA" id="ARBA00022898"/>
    </source>
</evidence>
<evidence type="ECO:0000259" key="2">
    <source>
        <dbReference type="Pfam" id="PF00266"/>
    </source>
</evidence>
<dbReference type="RefSeq" id="WP_083215679.1">
    <property type="nucleotide sequence ID" value="NZ_CP023449.1"/>
</dbReference>
<dbReference type="PANTHER" id="PTHR43586">
    <property type="entry name" value="CYSTEINE DESULFURASE"/>
    <property type="match status" value="1"/>
</dbReference>
<dbReference type="OrthoDB" id="9812626at2"/>
<feature type="domain" description="Aminotransferase class V" evidence="2">
    <location>
        <begin position="78"/>
        <end position="394"/>
    </location>
</feature>
<dbReference type="InterPro" id="IPR015421">
    <property type="entry name" value="PyrdxlP-dep_Trfase_major"/>
</dbReference>
<accession>A0A2A4FYC3</accession>
<dbReference type="InterPro" id="IPR015422">
    <property type="entry name" value="PyrdxlP-dep_Trfase_small"/>
</dbReference>
<reference evidence="3 4" key="1">
    <citation type="submission" date="2017-09" db="EMBL/GenBank/DDBJ databases">
        <title>The Catabolism of 3,6-Dichlorosalicylic acid is Initiated by the Cytochrome P450 Monooxygenase DsmABC in Rhizorhabdus dicambivorans Ndbn-20.</title>
        <authorList>
            <person name="Na L."/>
        </authorList>
    </citation>
    <scope>NUCLEOTIDE SEQUENCE [LARGE SCALE GENOMIC DNA]</scope>
    <source>
        <strain evidence="3 4">Ndbn-20m</strain>
    </source>
</reference>
<protein>
    <submittedName>
        <fullName evidence="3">Aminotransferase class V-fold PLP-dependent enzyme</fullName>
    </submittedName>
</protein>
<keyword evidence="3" id="KW-0032">Aminotransferase</keyword>
<dbReference type="KEGG" id="rdi:CMV14_03700"/>
<name>A0A2A4FYC3_9SPHN</name>
<dbReference type="Proteomes" id="UP000218934">
    <property type="component" value="Unassembled WGS sequence"/>
</dbReference>
<organism evidence="3 4">
    <name type="scientific">Rhizorhabdus dicambivorans</name>
    <dbReference type="NCBI Taxonomy" id="1850238"/>
    <lineage>
        <taxon>Bacteria</taxon>
        <taxon>Pseudomonadati</taxon>
        <taxon>Pseudomonadota</taxon>
        <taxon>Alphaproteobacteria</taxon>
        <taxon>Sphingomonadales</taxon>
        <taxon>Sphingomonadaceae</taxon>
        <taxon>Rhizorhabdus</taxon>
    </lineage>
</organism>
<keyword evidence="3" id="KW-0808">Transferase</keyword>
<dbReference type="Gene3D" id="3.40.640.10">
    <property type="entry name" value="Type I PLP-dependent aspartate aminotransferase-like (Major domain)"/>
    <property type="match status" value="1"/>
</dbReference>
<dbReference type="AlphaFoldDB" id="A0A2A4FYC3"/>
<keyword evidence="1" id="KW-0663">Pyridoxal phosphate</keyword>
<comment type="caution">
    <text evidence="3">The sequence shown here is derived from an EMBL/GenBank/DDBJ whole genome shotgun (WGS) entry which is preliminary data.</text>
</comment>
<dbReference type="SUPFAM" id="SSF53383">
    <property type="entry name" value="PLP-dependent transferases"/>
    <property type="match status" value="1"/>
</dbReference>
<sequence length="404" mass="43377">MSVGHIDIGSNDRAAPTSDVALPAKSLFASMPTAYFNSGSIHPLPRGAQRALEAYAAHKTLSRSAAPLDMRAADDRVMALFAGLIGVTPDELAFTQSTTMAENLILSALDLPRSGGRVVTDELHFAGSLYTYARLAQAGVDVVVLPMTDQGTIDPEAMAAAVNDKTKLVAISQVSSLNGFEHDLSAVCALAHAHGAYVYTDIVQAAGAMPLDLAGSGADFAGCASYKWLMGDFGLAFLYARKDVHHLLRPSWWGYYQVNGQKQIAPLPKGDILEPGSYRPMSNAQGIFAMGTMCRTGVAMLDYSLDWISRVGTRALMKHRLPLIDAIQNELRKRGYQPLTPLGSRSPLLAFALDDAPAKLAERLDEHGISLALGPDRFRISLAAFNDLNDVDRLLEALPRVVPS</sequence>
<dbReference type="GO" id="GO:0008483">
    <property type="term" value="F:transaminase activity"/>
    <property type="evidence" value="ECO:0007669"/>
    <property type="project" value="UniProtKB-KW"/>
</dbReference>
<dbReference type="Pfam" id="PF00266">
    <property type="entry name" value="Aminotran_5"/>
    <property type="match status" value="1"/>
</dbReference>